<keyword evidence="4 5" id="KW-0472">Membrane</keyword>
<evidence type="ECO:0000313" key="7">
    <source>
        <dbReference type="EMBL" id="POY34907.1"/>
    </source>
</evidence>
<feature type="domain" description="O-antigen ligase-related" evidence="6">
    <location>
        <begin position="90"/>
        <end position="227"/>
    </location>
</feature>
<evidence type="ECO:0000256" key="4">
    <source>
        <dbReference type="ARBA" id="ARBA00023136"/>
    </source>
</evidence>
<dbReference type="Pfam" id="PF04932">
    <property type="entry name" value="Wzy_C"/>
    <property type="match status" value="1"/>
</dbReference>
<dbReference type="InterPro" id="IPR051533">
    <property type="entry name" value="WaaL-like"/>
</dbReference>
<dbReference type="InterPro" id="IPR007016">
    <property type="entry name" value="O-antigen_ligase-rel_domated"/>
</dbReference>
<keyword evidence="2 5" id="KW-0812">Transmembrane</keyword>
<reference evidence="7 8" key="1">
    <citation type="submission" date="2018-01" db="EMBL/GenBank/DDBJ databases">
        <authorList>
            <person name="Gaut B.S."/>
            <person name="Morton B.R."/>
            <person name="Clegg M.T."/>
            <person name="Duvall M.R."/>
        </authorList>
    </citation>
    <scope>NUCLEOTIDE SEQUENCE [LARGE SCALE GENOMIC DNA]</scope>
    <source>
        <strain evidence="7 8">HR-AV</strain>
    </source>
</reference>
<dbReference type="GO" id="GO:0016020">
    <property type="term" value="C:membrane"/>
    <property type="evidence" value="ECO:0007669"/>
    <property type="project" value="UniProtKB-SubCell"/>
</dbReference>
<feature type="transmembrane region" description="Helical" evidence="5">
    <location>
        <begin position="53"/>
        <end position="72"/>
    </location>
</feature>
<sequence>MTAFGVLEIIIGSNMFWISLERELDIRNFTYLAEDRLGLGISDRIKSTCWHSISYSMWLILLYSLVIFFKVNSIWTKKILTVSNVFFVLVSLLVLINVLYTQARSGWISLLILIVLLIFQNQNKILGRNKLLRYQLIINLIPFALLIAYSFWILVNSVKGGSTTNMRIDQFNFIYEKLISKSFYLGYGPYAIDTFMESSEYADALGFESFFFQVFVSNGLIGLLGYIFFFLGIVQYPNKSKSFFQIKNFIIPITFAYTLFILLTGEMRTLHIYFIVISFITQVDNVFTTKMIKQENPVLLKC</sequence>
<proteinExistence type="predicted"/>
<dbReference type="AlphaFoldDB" id="A0A2S4ZY30"/>
<evidence type="ECO:0000259" key="6">
    <source>
        <dbReference type="Pfam" id="PF04932"/>
    </source>
</evidence>
<accession>A0A2S4ZY30</accession>
<dbReference type="PANTHER" id="PTHR37422:SF13">
    <property type="entry name" value="LIPOPOLYSACCHARIDE BIOSYNTHESIS PROTEIN PA4999-RELATED"/>
    <property type="match status" value="1"/>
</dbReference>
<name>A0A2S4ZY30_9SPHI</name>
<comment type="caution">
    <text evidence="7">The sequence shown here is derived from an EMBL/GenBank/DDBJ whole genome shotgun (WGS) entry which is preliminary data.</text>
</comment>
<evidence type="ECO:0000256" key="3">
    <source>
        <dbReference type="ARBA" id="ARBA00022989"/>
    </source>
</evidence>
<dbReference type="Proteomes" id="UP000236893">
    <property type="component" value="Unassembled WGS sequence"/>
</dbReference>
<feature type="transmembrane region" description="Helical" evidence="5">
    <location>
        <begin position="106"/>
        <end position="122"/>
    </location>
</feature>
<comment type="subcellular location">
    <subcellularLocation>
        <location evidence="1">Membrane</location>
        <topology evidence="1">Multi-pass membrane protein</topology>
    </subcellularLocation>
</comment>
<keyword evidence="3 5" id="KW-1133">Transmembrane helix</keyword>
<feature type="transmembrane region" description="Helical" evidence="5">
    <location>
        <begin position="270"/>
        <end position="287"/>
    </location>
</feature>
<feature type="transmembrane region" description="Helical" evidence="5">
    <location>
        <begin position="246"/>
        <end position="264"/>
    </location>
</feature>
<evidence type="ECO:0000256" key="5">
    <source>
        <dbReference type="SAM" id="Phobius"/>
    </source>
</evidence>
<dbReference type="EMBL" id="PQVF01000016">
    <property type="protein sequence ID" value="POY34907.1"/>
    <property type="molecule type" value="Genomic_DNA"/>
</dbReference>
<evidence type="ECO:0000313" key="8">
    <source>
        <dbReference type="Proteomes" id="UP000236893"/>
    </source>
</evidence>
<organism evidence="7 8">
    <name type="scientific">Solitalea longa</name>
    <dbReference type="NCBI Taxonomy" id="2079460"/>
    <lineage>
        <taxon>Bacteria</taxon>
        <taxon>Pseudomonadati</taxon>
        <taxon>Bacteroidota</taxon>
        <taxon>Sphingobacteriia</taxon>
        <taxon>Sphingobacteriales</taxon>
        <taxon>Sphingobacteriaceae</taxon>
        <taxon>Solitalea</taxon>
    </lineage>
</organism>
<protein>
    <recommendedName>
        <fullName evidence="6">O-antigen ligase-related domain-containing protein</fullName>
    </recommendedName>
</protein>
<feature type="transmembrane region" description="Helical" evidence="5">
    <location>
        <begin position="210"/>
        <end position="234"/>
    </location>
</feature>
<feature type="transmembrane region" description="Helical" evidence="5">
    <location>
        <begin position="134"/>
        <end position="155"/>
    </location>
</feature>
<gene>
    <name evidence="7" type="ORF">C3K47_17540</name>
</gene>
<keyword evidence="8" id="KW-1185">Reference proteome</keyword>
<dbReference type="PANTHER" id="PTHR37422">
    <property type="entry name" value="TEICHURONIC ACID BIOSYNTHESIS PROTEIN TUAE"/>
    <property type="match status" value="1"/>
</dbReference>
<evidence type="ECO:0000256" key="2">
    <source>
        <dbReference type="ARBA" id="ARBA00022692"/>
    </source>
</evidence>
<feature type="transmembrane region" description="Helical" evidence="5">
    <location>
        <begin position="79"/>
        <end position="100"/>
    </location>
</feature>
<evidence type="ECO:0000256" key="1">
    <source>
        <dbReference type="ARBA" id="ARBA00004141"/>
    </source>
</evidence>